<dbReference type="CDD" id="cd01284">
    <property type="entry name" value="Riboflavin_deaminase-reductase"/>
    <property type="match status" value="1"/>
</dbReference>
<evidence type="ECO:0000256" key="13">
    <source>
        <dbReference type="PIRSR" id="PIRSR006769-1"/>
    </source>
</evidence>
<organism evidence="17 18">
    <name type="scientific">Allomesorhizobium camelthorni</name>
    <dbReference type="NCBI Taxonomy" id="475069"/>
    <lineage>
        <taxon>Bacteria</taxon>
        <taxon>Pseudomonadati</taxon>
        <taxon>Pseudomonadota</taxon>
        <taxon>Alphaproteobacteria</taxon>
        <taxon>Hyphomicrobiales</taxon>
        <taxon>Phyllobacteriaceae</taxon>
        <taxon>Allomesorhizobium</taxon>
    </lineage>
</organism>
<comment type="pathway">
    <text evidence="3 12">Cofactor biosynthesis; riboflavin biosynthesis; 5-amino-6-(D-ribitylamino)uracil from GTP: step 3/4.</text>
</comment>
<dbReference type="PROSITE" id="PS00903">
    <property type="entry name" value="CYT_DCMP_DEAMINASES_1"/>
    <property type="match status" value="1"/>
</dbReference>
<protein>
    <recommendedName>
        <fullName evidence="12">Riboflavin biosynthesis protein RibD</fullName>
    </recommendedName>
    <domain>
        <recommendedName>
            <fullName evidence="12">Diaminohydroxyphosphoribosylaminopyrimidine deaminase</fullName>
            <shortName evidence="12">DRAP deaminase</shortName>
            <ecNumber evidence="12">3.5.4.26</ecNumber>
        </recommendedName>
        <alternativeName>
            <fullName evidence="12">Riboflavin-specific deaminase</fullName>
        </alternativeName>
    </domain>
    <domain>
        <recommendedName>
            <fullName evidence="12">5-amino-6-(5-phosphoribosylamino)uracil reductase</fullName>
            <ecNumber evidence="12">1.1.1.193</ecNumber>
        </recommendedName>
        <alternativeName>
            <fullName evidence="12">HTP reductase</fullName>
        </alternativeName>
    </domain>
</protein>
<feature type="binding site" evidence="14">
    <location>
        <position position="311"/>
    </location>
    <ligand>
        <name>substrate</name>
    </ligand>
</feature>
<dbReference type="UniPathway" id="UPA00275">
    <property type="reaction ID" value="UER00401"/>
</dbReference>
<evidence type="ECO:0000256" key="5">
    <source>
        <dbReference type="ARBA" id="ARBA00007417"/>
    </source>
</evidence>
<keyword evidence="18" id="KW-1185">Reference proteome</keyword>
<evidence type="ECO:0000256" key="1">
    <source>
        <dbReference type="ARBA" id="ARBA00002151"/>
    </source>
</evidence>
<evidence type="ECO:0000256" key="10">
    <source>
        <dbReference type="ARBA" id="ARBA00023002"/>
    </source>
</evidence>
<dbReference type="EC" id="3.5.4.26" evidence="12"/>
<dbReference type="SUPFAM" id="SSF53927">
    <property type="entry name" value="Cytidine deaminase-like"/>
    <property type="match status" value="1"/>
</dbReference>
<evidence type="ECO:0000256" key="15">
    <source>
        <dbReference type="PIRSR" id="PIRSR006769-3"/>
    </source>
</evidence>
<dbReference type="GO" id="GO:0008835">
    <property type="term" value="F:diaminohydroxyphosphoribosylaminopyrimidine deaminase activity"/>
    <property type="evidence" value="ECO:0007669"/>
    <property type="project" value="UniProtKB-EC"/>
</dbReference>
<evidence type="ECO:0000313" key="18">
    <source>
        <dbReference type="Proteomes" id="UP001642900"/>
    </source>
</evidence>
<dbReference type="EC" id="1.1.1.193" evidence="12"/>
<evidence type="ECO:0000256" key="7">
    <source>
        <dbReference type="ARBA" id="ARBA00022723"/>
    </source>
</evidence>
<comment type="cofactor">
    <cofactor evidence="12 15">
        <name>Zn(2+)</name>
        <dbReference type="ChEBI" id="CHEBI:29105"/>
    </cofactor>
    <text evidence="12 15">Binds 1 zinc ion.</text>
</comment>
<dbReference type="Gene3D" id="3.40.430.10">
    <property type="entry name" value="Dihydrofolate Reductase, subunit A"/>
    <property type="match status" value="1"/>
</dbReference>
<dbReference type="InterPro" id="IPR050765">
    <property type="entry name" value="Riboflavin_Biosynth_HTPR"/>
</dbReference>
<feature type="binding site" evidence="14">
    <location>
        <position position="216"/>
    </location>
    <ligand>
        <name>NADP(+)</name>
        <dbReference type="ChEBI" id="CHEBI:58349"/>
    </ligand>
</feature>
<feature type="binding site" evidence="15">
    <location>
        <position position="66"/>
    </location>
    <ligand>
        <name>Zn(2+)</name>
        <dbReference type="ChEBI" id="CHEBI:29105"/>
        <note>catalytic</note>
    </ligand>
</feature>
<feature type="active site" description="Proton donor" evidence="13">
    <location>
        <position position="68"/>
    </location>
</feature>
<dbReference type="GO" id="GO:0008703">
    <property type="term" value="F:5-amino-6-(5-phosphoribosylamino)uracil reductase activity"/>
    <property type="evidence" value="ECO:0007669"/>
    <property type="project" value="UniProtKB-EC"/>
</dbReference>
<keyword evidence="7 12" id="KW-0479">Metal-binding</keyword>
<feature type="domain" description="CMP/dCMP-type deaminase" evidence="16">
    <location>
        <begin position="13"/>
        <end position="138"/>
    </location>
</feature>
<dbReference type="InterPro" id="IPR016192">
    <property type="entry name" value="APOBEC/CMP_deaminase_Zn-bd"/>
</dbReference>
<keyword evidence="10 12" id="KW-0560">Oxidoreductase</keyword>
<feature type="binding site" evidence="14">
    <location>
        <position position="223"/>
    </location>
    <ligand>
        <name>substrate</name>
    </ligand>
</feature>
<evidence type="ECO:0000259" key="16">
    <source>
        <dbReference type="PROSITE" id="PS51747"/>
    </source>
</evidence>
<feature type="binding site" evidence="15">
    <location>
        <position position="100"/>
    </location>
    <ligand>
        <name>Zn(2+)</name>
        <dbReference type="ChEBI" id="CHEBI:29105"/>
        <note>catalytic</note>
    </ligand>
</feature>
<sequence length="376" mass="39552">MAGSTVSQDEREETDRRFMAAALRLSKKHSGLTSTNPSVGTLIVRDDGNGPVIIGRGVTAIGGRPHAEAEALAEAGALARGATAYVTLEPCAHHGRTPPCANALVSAGIARVVGAASDPDPRVSGNGYAILRAAGIEVVERVLADEAAAQMAGYLIRSLKKRPQVTLKLAVSSDGMIGRLGAGQVPITGAVARRQVHLMRAEADAILVGIGTALADDPELTVRLPGLEARSPARIVIDRHARLPLGSKLVRTAQRVPVLIAAAPEADPERKATLESAGVKVLATETYEGRVALPEFLEDLAAQGMSNLMVEGGADTARYFLDEELVDRIALFFGPRPIGEGGIAAPLDRDHIPPGFRLLGEAHFGDDSYAEWIRDF</sequence>
<dbReference type="Pfam" id="PF01872">
    <property type="entry name" value="RibD_C"/>
    <property type="match status" value="1"/>
</dbReference>
<comment type="catalytic activity">
    <reaction evidence="12">
        <text>2,5-diamino-6-hydroxy-4-(5-phosphoribosylamino)-pyrimidine + H2O + H(+) = 5-amino-6-(5-phospho-D-ribosylamino)uracil + NH4(+)</text>
        <dbReference type="Rhea" id="RHEA:21868"/>
        <dbReference type="ChEBI" id="CHEBI:15377"/>
        <dbReference type="ChEBI" id="CHEBI:15378"/>
        <dbReference type="ChEBI" id="CHEBI:28938"/>
        <dbReference type="ChEBI" id="CHEBI:58453"/>
        <dbReference type="ChEBI" id="CHEBI:58614"/>
        <dbReference type="EC" id="3.5.4.26"/>
    </reaction>
</comment>
<dbReference type="PROSITE" id="PS51747">
    <property type="entry name" value="CYT_DCMP_DEAMINASES_2"/>
    <property type="match status" value="1"/>
</dbReference>
<evidence type="ECO:0000313" key="17">
    <source>
        <dbReference type="EMBL" id="NGO50306.1"/>
    </source>
</evidence>
<comment type="similarity">
    <text evidence="5 12">In the C-terminal section; belongs to the HTP reductase family.</text>
</comment>
<dbReference type="GO" id="GO:0008270">
    <property type="term" value="F:zinc ion binding"/>
    <property type="evidence" value="ECO:0007669"/>
    <property type="project" value="InterPro"/>
</dbReference>
<accession>A0A6G4W7T5</accession>
<keyword evidence="12 17" id="KW-0378">Hydrolase</keyword>
<dbReference type="GO" id="GO:0009231">
    <property type="term" value="P:riboflavin biosynthetic process"/>
    <property type="evidence" value="ECO:0007669"/>
    <property type="project" value="UniProtKB-UniPathway"/>
</dbReference>
<dbReference type="InterPro" id="IPR002734">
    <property type="entry name" value="RibDG_C"/>
</dbReference>
<gene>
    <name evidence="17" type="primary">ribD</name>
    <name evidence="17" type="ORF">G6N73_03785</name>
</gene>
<comment type="caution">
    <text evidence="17">The sequence shown here is derived from an EMBL/GenBank/DDBJ whole genome shotgun (WGS) entry which is preliminary data.</text>
</comment>
<dbReference type="InterPro" id="IPR002125">
    <property type="entry name" value="CMP_dCMP_dom"/>
</dbReference>
<evidence type="ECO:0000256" key="3">
    <source>
        <dbReference type="ARBA" id="ARBA00004910"/>
    </source>
</evidence>
<comment type="similarity">
    <text evidence="4 12">In the N-terminal section; belongs to the cytidine and deoxycytidylate deaminase family.</text>
</comment>
<dbReference type="Pfam" id="PF00383">
    <property type="entry name" value="dCMP_cyt_deam_1"/>
    <property type="match status" value="1"/>
</dbReference>
<dbReference type="Gene3D" id="3.40.140.10">
    <property type="entry name" value="Cytidine Deaminase, domain 2"/>
    <property type="match status" value="1"/>
</dbReference>
<dbReference type="AlphaFoldDB" id="A0A6G4W7T5"/>
<keyword evidence="9 12" id="KW-0521">NADP</keyword>
<keyword evidence="8 12" id="KW-0862">Zinc</keyword>
<feature type="binding site" evidence="14">
    <location>
        <position position="170"/>
    </location>
    <ligand>
        <name>NADP(+)</name>
        <dbReference type="ChEBI" id="CHEBI:58349"/>
    </ligand>
</feature>
<feature type="binding site" evidence="15">
    <location>
        <position position="91"/>
    </location>
    <ligand>
        <name>Zn(2+)</name>
        <dbReference type="ChEBI" id="CHEBI:29105"/>
        <note>catalytic</note>
    </ligand>
</feature>
<keyword evidence="6 12" id="KW-0686">Riboflavin biosynthesis</keyword>
<dbReference type="PANTHER" id="PTHR38011">
    <property type="entry name" value="DIHYDROFOLATE REDUCTASE FAMILY PROTEIN (AFU_ORTHOLOGUE AFUA_8G06820)"/>
    <property type="match status" value="1"/>
</dbReference>
<dbReference type="Proteomes" id="UP001642900">
    <property type="component" value="Unassembled WGS sequence"/>
</dbReference>
<evidence type="ECO:0000256" key="2">
    <source>
        <dbReference type="ARBA" id="ARBA00004882"/>
    </source>
</evidence>
<reference evidence="17 18" key="1">
    <citation type="submission" date="2020-02" db="EMBL/GenBank/DDBJ databases">
        <title>Genome sequence of strain CCNWXJ40-4.</title>
        <authorList>
            <person name="Gao J."/>
            <person name="Sun J."/>
        </authorList>
    </citation>
    <scope>NUCLEOTIDE SEQUENCE [LARGE SCALE GENOMIC DNA]</scope>
    <source>
        <strain evidence="17 18">CCNWXJ 40-4</strain>
    </source>
</reference>
<dbReference type="InterPro" id="IPR016193">
    <property type="entry name" value="Cytidine_deaminase-like"/>
</dbReference>
<evidence type="ECO:0000256" key="9">
    <source>
        <dbReference type="ARBA" id="ARBA00022857"/>
    </source>
</evidence>
<comment type="catalytic activity">
    <reaction evidence="12">
        <text>5-amino-6-(5-phospho-D-ribitylamino)uracil + NADP(+) = 5-amino-6-(5-phospho-D-ribosylamino)uracil + NADPH + H(+)</text>
        <dbReference type="Rhea" id="RHEA:17845"/>
        <dbReference type="ChEBI" id="CHEBI:15378"/>
        <dbReference type="ChEBI" id="CHEBI:57783"/>
        <dbReference type="ChEBI" id="CHEBI:58349"/>
        <dbReference type="ChEBI" id="CHEBI:58421"/>
        <dbReference type="ChEBI" id="CHEBI:58453"/>
        <dbReference type="EC" id="1.1.1.193"/>
    </reaction>
</comment>
<keyword evidence="11" id="KW-0511">Multifunctional enzyme</keyword>
<evidence type="ECO:0000256" key="11">
    <source>
        <dbReference type="ARBA" id="ARBA00023268"/>
    </source>
</evidence>
<comment type="pathway">
    <text evidence="2 12">Cofactor biosynthesis; riboflavin biosynthesis; 5-amino-6-(D-ribitylamino)uracil from GTP: step 2/4.</text>
</comment>
<evidence type="ECO:0000256" key="4">
    <source>
        <dbReference type="ARBA" id="ARBA00005259"/>
    </source>
</evidence>
<feature type="binding site" evidence="14">
    <location>
        <position position="200"/>
    </location>
    <ligand>
        <name>substrate</name>
    </ligand>
</feature>
<dbReference type="InterPro" id="IPR004794">
    <property type="entry name" value="Eubact_RibD"/>
</dbReference>
<evidence type="ECO:0000256" key="12">
    <source>
        <dbReference type="PIRNR" id="PIRNR006769"/>
    </source>
</evidence>
<proteinExistence type="inferred from homology"/>
<dbReference type="PANTHER" id="PTHR38011:SF7">
    <property type="entry name" value="2,5-DIAMINO-6-RIBOSYLAMINO-4(3H)-PYRIMIDINONE 5'-PHOSPHATE REDUCTASE"/>
    <property type="match status" value="1"/>
</dbReference>
<feature type="binding site" evidence="14">
    <location>
        <position position="212"/>
    </location>
    <ligand>
        <name>NADP(+)</name>
        <dbReference type="ChEBI" id="CHEBI:58349"/>
    </ligand>
</feature>
<dbReference type="NCBIfam" id="TIGR00326">
    <property type="entry name" value="eubact_ribD"/>
    <property type="match status" value="1"/>
</dbReference>
<dbReference type="SUPFAM" id="SSF53597">
    <property type="entry name" value="Dihydrofolate reductase-like"/>
    <property type="match status" value="1"/>
</dbReference>
<evidence type="ECO:0000256" key="6">
    <source>
        <dbReference type="ARBA" id="ARBA00022619"/>
    </source>
</evidence>
<dbReference type="PIRSF" id="PIRSF006769">
    <property type="entry name" value="RibD"/>
    <property type="match status" value="1"/>
</dbReference>
<comment type="function">
    <text evidence="1 12">Converts 2,5-diamino-6-(ribosylamino)-4(3h)-pyrimidinone 5'-phosphate into 5-amino-6-(ribosylamino)-2,4(1h,3h)-pyrimidinedione 5'-phosphate.</text>
</comment>
<dbReference type="EMBL" id="JAAKZF010000002">
    <property type="protein sequence ID" value="NGO50306.1"/>
    <property type="molecule type" value="Genomic_DNA"/>
</dbReference>
<dbReference type="RefSeq" id="WP_165023548.1">
    <property type="nucleotide sequence ID" value="NZ_JAAKZF010000002.1"/>
</dbReference>
<name>A0A6G4W7T5_9HYPH</name>
<feature type="binding site" evidence="14">
    <location>
        <position position="220"/>
    </location>
    <ligand>
        <name>substrate</name>
    </ligand>
</feature>
<dbReference type="InterPro" id="IPR024072">
    <property type="entry name" value="DHFR-like_dom_sf"/>
</dbReference>
<evidence type="ECO:0000256" key="8">
    <source>
        <dbReference type="ARBA" id="ARBA00022833"/>
    </source>
</evidence>
<evidence type="ECO:0000256" key="14">
    <source>
        <dbReference type="PIRSR" id="PIRSR006769-2"/>
    </source>
</evidence>